<dbReference type="Pfam" id="PF00076">
    <property type="entry name" value="RRM_1"/>
    <property type="match status" value="1"/>
</dbReference>
<dbReference type="SMART" id="SM00360">
    <property type="entry name" value="RRM"/>
    <property type="match status" value="1"/>
</dbReference>
<dbReference type="EMBL" id="VEPZ02000972">
    <property type="protein sequence ID" value="KAE8706151.1"/>
    <property type="molecule type" value="Genomic_DNA"/>
</dbReference>
<dbReference type="InterPro" id="IPR035979">
    <property type="entry name" value="RBD_domain_sf"/>
</dbReference>
<accession>A0A6A3ANG7</accession>
<evidence type="ECO:0000256" key="6">
    <source>
        <dbReference type="PROSITE-ProRule" id="PRU00176"/>
    </source>
</evidence>
<feature type="compositionally biased region" description="Pro residues" evidence="7">
    <location>
        <begin position="142"/>
        <end position="156"/>
    </location>
</feature>
<feature type="region of interest" description="Disordered" evidence="7">
    <location>
        <begin position="317"/>
        <end position="355"/>
    </location>
</feature>
<protein>
    <submittedName>
        <fullName evidence="9">Serine/arginine-rich splicing factor SR45</fullName>
    </submittedName>
</protein>
<evidence type="ECO:0000256" key="5">
    <source>
        <dbReference type="ARBA" id="ARBA00023242"/>
    </source>
</evidence>
<evidence type="ECO:0000313" key="9">
    <source>
        <dbReference type="EMBL" id="KAE8706151.1"/>
    </source>
</evidence>
<feature type="compositionally biased region" description="Basic and acidic residues" evidence="7">
    <location>
        <begin position="195"/>
        <end position="216"/>
    </location>
</feature>
<feature type="domain" description="RRM" evidence="8">
    <location>
        <begin position="76"/>
        <end position="142"/>
    </location>
</feature>
<name>A0A6A3ANG7_HIBSY</name>
<dbReference type="GO" id="GO:0061574">
    <property type="term" value="C:ASAP complex"/>
    <property type="evidence" value="ECO:0007669"/>
    <property type="project" value="TreeGrafter"/>
</dbReference>
<feature type="region of interest" description="Disordered" evidence="7">
    <location>
        <begin position="140"/>
        <end position="241"/>
    </location>
</feature>
<keyword evidence="10" id="KW-1185">Reference proteome</keyword>
<evidence type="ECO:0000259" key="8">
    <source>
        <dbReference type="PROSITE" id="PS50102"/>
    </source>
</evidence>
<dbReference type="FunFam" id="3.30.70.330:FF:000461">
    <property type="entry name" value="Serine/arginine-rich splicing factor SR45"/>
    <property type="match status" value="1"/>
</dbReference>
<dbReference type="GO" id="GO:0000398">
    <property type="term" value="P:mRNA splicing, via spliceosome"/>
    <property type="evidence" value="ECO:0007669"/>
    <property type="project" value="TreeGrafter"/>
</dbReference>
<proteinExistence type="predicted"/>
<dbReference type="Proteomes" id="UP000436088">
    <property type="component" value="Unassembled WGS sequence"/>
</dbReference>
<dbReference type="Gene3D" id="3.30.70.330">
    <property type="match status" value="1"/>
</dbReference>
<feature type="region of interest" description="Disordered" evidence="7">
    <location>
        <begin position="1"/>
        <end position="66"/>
    </location>
</feature>
<evidence type="ECO:0000256" key="1">
    <source>
        <dbReference type="ARBA" id="ARBA00004123"/>
    </source>
</evidence>
<dbReference type="AlphaFoldDB" id="A0A6A3ANG7"/>
<keyword evidence="5" id="KW-0539">Nucleus</keyword>
<gene>
    <name evidence="9" type="ORF">F3Y22_tig00110403pilonHSYRG00098</name>
</gene>
<dbReference type="GO" id="GO:0005654">
    <property type="term" value="C:nucleoplasm"/>
    <property type="evidence" value="ECO:0007669"/>
    <property type="project" value="TreeGrafter"/>
</dbReference>
<keyword evidence="3 6" id="KW-0694">RNA-binding</keyword>
<feature type="compositionally biased region" description="Basic and acidic residues" evidence="7">
    <location>
        <begin position="171"/>
        <end position="182"/>
    </location>
</feature>
<dbReference type="GO" id="GO:0005737">
    <property type="term" value="C:cytoplasm"/>
    <property type="evidence" value="ECO:0007669"/>
    <property type="project" value="TreeGrafter"/>
</dbReference>
<reference evidence="9" key="1">
    <citation type="submission" date="2019-09" db="EMBL/GenBank/DDBJ databases">
        <title>Draft genome information of white flower Hibiscus syriacus.</title>
        <authorList>
            <person name="Kim Y.-M."/>
        </authorList>
    </citation>
    <scope>NUCLEOTIDE SEQUENCE [LARGE SCALE GENOMIC DNA]</scope>
    <source>
        <strain evidence="9">YM2019G1</strain>
    </source>
</reference>
<evidence type="ECO:0000256" key="4">
    <source>
        <dbReference type="ARBA" id="ARBA00023187"/>
    </source>
</evidence>
<comment type="caution">
    <text evidence="9">The sequence shown here is derived from an EMBL/GenBank/DDBJ whole genome shotgun (WGS) entry which is preliminary data.</text>
</comment>
<keyword evidence="2" id="KW-0507">mRNA processing</keyword>
<evidence type="ECO:0000256" key="7">
    <source>
        <dbReference type="SAM" id="MobiDB-lite"/>
    </source>
</evidence>
<comment type="subcellular location">
    <subcellularLocation>
        <location evidence="1">Nucleus</location>
    </subcellularLocation>
</comment>
<dbReference type="CDD" id="cd12365">
    <property type="entry name" value="RRM_RNPS1"/>
    <property type="match status" value="1"/>
</dbReference>
<dbReference type="InterPro" id="IPR000504">
    <property type="entry name" value="RRM_dom"/>
</dbReference>
<evidence type="ECO:0000256" key="2">
    <source>
        <dbReference type="ARBA" id="ARBA00022664"/>
    </source>
</evidence>
<dbReference type="SUPFAM" id="SSF54928">
    <property type="entry name" value="RNA-binding domain, RBD"/>
    <property type="match status" value="1"/>
</dbReference>
<dbReference type="PROSITE" id="PS50102">
    <property type="entry name" value="RRM"/>
    <property type="match status" value="1"/>
</dbReference>
<dbReference type="GO" id="GO:0003723">
    <property type="term" value="F:RNA binding"/>
    <property type="evidence" value="ECO:0007669"/>
    <property type="project" value="UniProtKB-UniRule"/>
</dbReference>
<organism evidence="9 10">
    <name type="scientific">Hibiscus syriacus</name>
    <name type="common">Rose of Sharon</name>
    <dbReference type="NCBI Taxonomy" id="106335"/>
    <lineage>
        <taxon>Eukaryota</taxon>
        <taxon>Viridiplantae</taxon>
        <taxon>Streptophyta</taxon>
        <taxon>Embryophyta</taxon>
        <taxon>Tracheophyta</taxon>
        <taxon>Spermatophyta</taxon>
        <taxon>Magnoliopsida</taxon>
        <taxon>eudicotyledons</taxon>
        <taxon>Gunneridae</taxon>
        <taxon>Pentapetalae</taxon>
        <taxon>rosids</taxon>
        <taxon>malvids</taxon>
        <taxon>Malvales</taxon>
        <taxon>Malvaceae</taxon>
        <taxon>Malvoideae</taxon>
        <taxon>Hibiscus</taxon>
    </lineage>
</organism>
<feature type="compositionally biased region" description="Low complexity" evidence="7">
    <location>
        <begin position="333"/>
        <end position="355"/>
    </location>
</feature>
<keyword evidence="4" id="KW-0508">mRNA splicing</keyword>
<feature type="compositionally biased region" description="Low complexity" evidence="7">
    <location>
        <begin position="10"/>
        <end position="39"/>
    </location>
</feature>
<dbReference type="PANTHER" id="PTHR15481">
    <property type="entry name" value="RIBONUCLEIC ACID BINDING PROTEIN S1"/>
    <property type="match status" value="1"/>
</dbReference>
<dbReference type="InterPro" id="IPR012677">
    <property type="entry name" value="Nucleotide-bd_a/b_plait_sf"/>
</dbReference>
<dbReference type="InterPro" id="IPR034201">
    <property type="entry name" value="RNPS1_RRM"/>
</dbReference>
<sequence length="355" mass="38458">MAKPTRGRRSPSVSGSGSSSRSRSRSRSFSGSDSKSSSRQADASKRGRSPPPQSKKASPVPRKTSPIRESLVLYVDSLSRNVNEGNFGEVANVDLAMDRVLNLPRGYGYVEFKTRADAEKALLYMDGAQIDGNVVRAKFTLPPRPKVSPPPKPIAPAPKRDAPKSDNVNADTERDGPNDHGTRSPVGRRGGSPRRPPESPRRRLDSPVRRRGETPPRRRPASPARGRSPLSPPRRPRSPARFGPLLAGCAVVQSEDVLHLQGAVHLLDEPVVPQEGLPSIVDVALLRFVDEAVLQFVDLFVLARGQFHLQEAEDLQLDGGDHHPIPDHPVPGRPLRGRSSSSSKSSSSGSPPRKP</sequence>
<evidence type="ECO:0000313" key="10">
    <source>
        <dbReference type="Proteomes" id="UP000436088"/>
    </source>
</evidence>
<evidence type="ECO:0000256" key="3">
    <source>
        <dbReference type="ARBA" id="ARBA00022884"/>
    </source>
</evidence>
<dbReference type="PANTHER" id="PTHR15481:SF0">
    <property type="entry name" value="LD23870P-RELATED"/>
    <property type="match status" value="1"/>
</dbReference>